<dbReference type="Proteomes" id="UP000000763">
    <property type="component" value="Chromosome 2"/>
</dbReference>
<dbReference type="Gene3D" id="1.20.1280.50">
    <property type="match status" value="1"/>
</dbReference>
<dbReference type="Pfam" id="PF00646">
    <property type="entry name" value="F-box"/>
    <property type="match status" value="1"/>
</dbReference>
<dbReference type="InterPro" id="IPR001810">
    <property type="entry name" value="F-box_dom"/>
</dbReference>
<organism evidence="2 3">
    <name type="scientific">Oryza sativa subsp. japonica</name>
    <name type="common">Rice</name>
    <dbReference type="NCBI Taxonomy" id="39947"/>
    <lineage>
        <taxon>Eukaryota</taxon>
        <taxon>Viridiplantae</taxon>
        <taxon>Streptophyta</taxon>
        <taxon>Embryophyta</taxon>
        <taxon>Tracheophyta</taxon>
        <taxon>Spermatophyta</taxon>
        <taxon>Magnoliopsida</taxon>
        <taxon>Liliopsida</taxon>
        <taxon>Poales</taxon>
        <taxon>Poaceae</taxon>
        <taxon>BOP clade</taxon>
        <taxon>Oryzoideae</taxon>
        <taxon>Oryzeae</taxon>
        <taxon>Oryzinae</taxon>
        <taxon>Oryza</taxon>
        <taxon>Oryza sativa</taxon>
    </lineage>
</organism>
<dbReference type="EMBL" id="AP004150">
    <property type="protein sequence ID" value="BAD07743.1"/>
    <property type="molecule type" value="Genomic_DNA"/>
</dbReference>
<feature type="domain" description="F-box" evidence="1">
    <location>
        <begin position="3"/>
        <end position="34"/>
    </location>
</feature>
<dbReference type="AlphaFoldDB" id="Q6ZG94"/>
<evidence type="ECO:0000313" key="3">
    <source>
        <dbReference type="Proteomes" id="UP000000763"/>
    </source>
</evidence>
<dbReference type="InterPro" id="IPR036047">
    <property type="entry name" value="F-box-like_dom_sf"/>
</dbReference>
<reference evidence="3" key="1">
    <citation type="journal article" date="2005" name="Nature">
        <title>The map-based sequence of the rice genome.</title>
        <authorList>
            <consortium name="International rice genome sequencing project (IRGSP)"/>
            <person name="Matsumoto T."/>
            <person name="Wu J."/>
            <person name="Kanamori H."/>
            <person name="Katayose Y."/>
            <person name="Fujisawa M."/>
            <person name="Namiki N."/>
            <person name="Mizuno H."/>
            <person name="Yamamoto K."/>
            <person name="Antonio B.A."/>
            <person name="Baba T."/>
            <person name="Sakata K."/>
            <person name="Nagamura Y."/>
            <person name="Aoki H."/>
            <person name="Arikawa K."/>
            <person name="Arita K."/>
            <person name="Bito T."/>
            <person name="Chiden Y."/>
            <person name="Fujitsuka N."/>
            <person name="Fukunaka R."/>
            <person name="Hamada M."/>
            <person name="Harada C."/>
            <person name="Hayashi A."/>
            <person name="Hijishita S."/>
            <person name="Honda M."/>
            <person name="Hosokawa S."/>
            <person name="Ichikawa Y."/>
            <person name="Idonuma A."/>
            <person name="Iijima M."/>
            <person name="Ikeda M."/>
            <person name="Ikeno M."/>
            <person name="Ito K."/>
            <person name="Ito S."/>
            <person name="Ito T."/>
            <person name="Ito Y."/>
            <person name="Ito Y."/>
            <person name="Iwabuchi A."/>
            <person name="Kamiya K."/>
            <person name="Karasawa W."/>
            <person name="Kurita K."/>
            <person name="Katagiri S."/>
            <person name="Kikuta A."/>
            <person name="Kobayashi H."/>
            <person name="Kobayashi N."/>
            <person name="Machita K."/>
            <person name="Maehara T."/>
            <person name="Masukawa M."/>
            <person name="Mizubayashi T."/>
            <person name="Mukai Y."/>
            <person name="Nagasaki H."/>
            <person name="Nagata Y."/>
            <person name="Naito S."/>
            <person name="Nakashima M."/>
            <person name="Nakama Y."/>
            <person name="Nakamichi Y."/>
            <person name="Nakamura M."/>
            <person name="Meguro A."/>
            <person name="Negishi M."/>
            <person name="Ohta I."/>
            <person name="Ohta T."/>
            <person name="Okamoto M."/>
            <person name="Ono N."/>
            <person name="Saji S."/>
            <person name="Sakaguchi M."/>
            <person name="Sakai K."/>
            <person name="Shibata M."/>
            <person name="Shimokawa T."/>
            <person name="Song J."/>
            <person name="Takazaki Y."/>
            <person name="Terasawa K."/>
            <person name="Tsugane M."/>
            <person name="Tsuji K."/>
            <person name="Ueda S."/>
            <person name="Waki K."/>
            <person name="Yamagata H."/>
            <person name="Yamamoto M."/>
            <person name="Yamamoto S."/>
            <person name="Yamane H."/>
            <person name="Yoshiki S."/>
            <person name="Yoshihara R."/>
            <person name="Yukawa K."/>
            <person name="Zhong H."/>
            <person name="Yano M."/>
            <person name="Yuan Q."/>
            <person name="Ouyang S."/>
            <person name="Liu J."/>
            <person name="Jones K.M."/>
            <person name="Gansberger K."/>
            <person name="Moffat K."/>
            <person name="Hill J."/>
            <person name="Bera J."/>
            <person name="Fadrosh D."/>
            <person name="Jin S."/>
            <person name="Johri S."/>
            <person name="Kim M."/>
            <person name="Overton L."/>
            <person name="Reardon M."/>
            <person name="Tsitrin T."/>
            <person name="Vuong H."/>
            <person name="Weaver B."/>
            <person name="Ciecko A."/>
            <person name="Tallon L."/>
            <person name="Jackson J."/>
            <person name="Pai G."/>
            <person name="Aken S.V."/>
            <person name="Utterback T."/>
            <person name="Reidmuller S."/>
            <person name="Feldblyum T."/>
            <person name="Hsiao J."/>
            <person name="Zismann V."/>
            <person name="Iobst S."/>
            <person name="de Vazeille A.R."/>
            <person name="Buell C.R."/>
            <person name="Ying K."/>
            <person name="Li Y."/>
            <person name="Lu T."/>
            <person name="Huang Y."/>
            <person name="Zhao Q."/>
            <person name="Feng Q."/>
            <person name="Zhang L."/>
            <person name="Zhu J."/>
            <person name="Weng Q."/>
            <person name="Mu J."/>
            <person name="Lu Y."/>
            <person name="Fan D."/>
            <person name="Liu Y."/>
            <person name="Guan J."/>
            <person name="Zhang Y."/>
            <person name="Yu S."/>
            <person name="Liu X."/>
            <person name="Zhang Y."/>
            <person name="Hong G."/>
            <person name="Han B."/>
            <person name="Choisne N."/>
            <person name="Demange N."/>
            <person name="Orjeda G."/>
            <person name="Samain S."/>
            <person name="Cattolico L."/>
            <person name="Pelletier E."/>
            <person name="Couloux A."/>
            <person name="Segurens B."/>
            <person name="Wincker P."/>
            <person name="D'Hont A."/>
            <person name="Scarpelli C."/>
            <person name="Weissenbach J."/>
            <person name="Salanoubat M."/>
            <person name="Quetier F."/>
            <person name="Yu Y."/>
            <person name="Kim H.R."/>
            <person name="Rambo T."/>
            <person name="Currie J."/>
            <person name="Collura K."/>
            <person name="Luo M."/>
            <person name="Yang T."/>
            <person name="Ammiraju J.S.S."/>
            <person name="Engler F."/>
            <person name="Soderlund C."/>
            <person name="Wing R.A."/>
            <person name="Palmer L.E."/>
            <person name="de la Bastide M."/>
            <person name="Spiegel L."/>
            <person name="Nascimento L."/>
            <person name="Zutavern T."/>
            <person name="O'Shaughnessy A."/>
            <person name="Dike S."/>
            <person name="Dedhia N."/>
            <person name="Preston R."/>
            <person name="Balija V."/>
            <person name="McCombie W.R."/>
            <person name="Chow T."/>
            <person name="Chen H."/>
            <person name="Chung M."/>
            <person name="Chen C."/>
            <person name="Shaw J."/>
            <person name="Wu H."/>
            <person name="Hsiao K."/>
            <person name="Chao Y."/>
            <person name="Chu M."/>
            <person name="Cheng C."/>
            <person name="Hour A."/>
            <person name="Lee P."/>
            <person name="Lin S."/>
            <person name="Lin Y."/>
            <person name="Liou J."/>
            <person name="Liu S."/>
            <person name="Hsing Y."/>
            <person name="Raghuvanshi S."/>
            <person name="Mohanty A."/>
            <person name="Bharti A.K."/>
            <person name="Gaur A."/>
            <person name="Gupta V."/>
            <person name="Kumar D."/>
            <person name="Ravi V."/>
            <person name="Vij S."/>
            <person name="Kapur A."/>
            <person name="Khurana P."/>
            <person name="Khurana P."/>
            <person name="Khurana J.P."/>
            <person name="Tyagi A.K."/>
            <person name="Gaikwad K."/>
            <person name="Singh A."/>
            <person name="Dalal V."/>
            <person name="Srivastava S."/>
            <person name="Dixit A."/>
            <person name="Pal A.K."/>
            <person name="Ghazi I.A."/>
            <person name="Yadav M."/>
            <person name="Pandit A."/>
            <person name="Bhargava A."/>
            <person name="Sureshbabu K."/>
            <person name="Batra K."/>
            <person name="Sharma T.R."/>
            <person name="Mohapatra T."/>
            <person name="Singh N.K."/>
            <person name="Messing J."/>
            <person name="Nelson A.B."/>
            <person name="Fuks G."/>
            <person name="Kavchok S."/>
            <person name="Keizer G."/>
            <person name="Linton E."/>
            <person name="Llaca V."/>
            <person name="Song R."/>
            <person name="Tanyolac B."/>
            <person name="Young S."/>
            <person name="Ho-Il K."/>
            <person name="Hahn J.H."/>
            <person name="Sangsakoo G."/>
            <person name="Vanavichit A."/>
            <person name="de Mattos Luiz.A.T."/>
            <person name="Zimmer P.D."/>
            <person name="Malone G."/>
            <person name="Dellagostin O."/>
            <person name="de Oliveira A.C."/>
            <person name="Bevan M."/>
            <person name="Bancroft I."/>
            <person name="Minx P."/>
            <person name="Cordum H."/>
            <person name="Wilson R."/>
            <person name="Cheng Z."/>
            <person name="Jin W."/>
            <person name="Jiang J."/>
            <person name="Leong S.A."/>
            <person name="Iwama H."/>
            <person name="Gojobori T."/>
            <person name="Itoh T."/>
            <person name="Niimura Y."/>
            <person name="Fujii Y."/>
            <person name="Habara T."/>
            <person name="Sakai H."/>
            <person name="Sato Y."/>
            <person name="Wilson G."/>
            <person name="Kumar K."/>
            <person name="McCouch S."/>
            <person name="Juretic N."/>
            <person name="Hoen D."/>
            <person name="Wright S."/>
            <person name="Bruskiewich R."/>
            <person name="Bureau T."/>
            <person name="Miyao A."/>
            <person name="Hirochika H."/>
            <person name="Nishikawa T."/>
            <person name="Kadowaki K."/>
            <person name="Sugiura M."/>
            <person name="Burr B."/>
            <person name="Sasaki T."/>
        </authorList>
    </citation>
    <scope>NUCLEOTIDE SEQUENCE [LARGE SCALE GENOMIC DNA]</scope>
    <source>
        <strain evidence="3">cv. Nipponbare</strain>
    </source>
</reference>
<gene>
    <name evidence="2" type="primary">OJ1007_D04.10</name>
</gene>
<proteinExistence type="predicted"/>
<evidence type="ECO:0000259" key="1">
    <source>
        <dbReference type="Pfam" id="PF00646"/>
    </source>
</evidence>
<dbReference type="PANTHER" id="PTHR47993">
    <property type="entry name" value="OS09G0372900 PROTEIN-RELATED"/>
    <property type="match status" value="1"/>
</dbReference>
<dbReference type="PANTHER" id="PTHR47993:SF382">
    <property type="entry name" value="OS04G0193300 PROTEIN"/>
    <property type="match status" value="1"/>
</dbReference>
<dbReference type="InterPro" id="IPR050233">
    <property type="entry name" value="A_thaliana_F-box"/>
</dbReference>
<name>Q6ZG94_ORYSJ</name>
<dbReference type="SUPFAM" id="SSF81383">
    <property type="entry name" value="F-box domain"/>
    <property type="match status" value="1"/>
</dbReference>
<reference evidence="3" key="2">
    <citation type="journal article" date="2008" name="Nucleic Acids Res.">
        <title>The rice annotation project database (RAP-DB): 2008 update.</title>
        <authorList>
            <consortium name="The rice annotation project (RAP)"/>
        </authorList>
    </citation>
    <scope>GENOME REANNOTATION</scope>
    <source>
        <strain evidence="3">cv. Nipponbare</strain>
    </source>
</reference>
<protein>
    <recommendedName>
        <fullName evidence="1">F-box domain-containing protein</fullName>
    </recommendedName>
</protein>
<accession>Q6ZG94</accession>
<sequence>MGDDVGAEILLRLPAKAVLRCRAVCRSWRRITTTAYFVAAHSRRRPLQLLGYTGLAVDSSSSPYSYVFTVITSVIPAFCDGDDAGRRILLRRDMRVSLRGSCDGLLLWSICRRWKRLRPSAFYFHRPSGEHRVLCYRNGDNYILSTGSGASEPRRLGPVPDHQRRVCSHFCVKVGVTVGDTVYWGRRQTDDRGQMSAFDTVSETFRRVAPPPPVSHADEGPMFDMHGALAVTAMKSTEPYMDVWIAAAAGGENWVRLLRVELPPGHYYSGEVKPHGYGKAVLDDAGVLLVAMNGCPSFLYDTKGKRMVTEGVQADHSAVVSGDRWRRGRRIGASAIVNWIEDAAAAAEHLAEGARIAQAAVGQAFVVASADPGHGSHLLLLAWKQQYEHAADSNHGHLLHLH</sequence>
<dbReference type="CDD" id="cd22157">
    <property type="entry name" value="F-box_AtFBW1-like"/>
    <property type="match status" value="1"/>
</dbReference>
<evidence type="ECO:0000313" key="2">
    <source>
        <dbReference type="EMBL" id="BAD07743.1"/>
    </source>
</evidence>